<keyword evidence="6" id="KW-0964">Secreted</keyword>
<dbReference type="Gene3D" id="2.160.20.10">
    <property type="entry name" value="Single-stranded right-handed beta-helix, Pectin lyase-like"/>
    <property type="match status" value="1"/>
</dbReference>
<evidence type="ECO:0000256" key="7">
    <source>
        <dbReference type="ARBA" id="ARBA00022729"/>
    </source>
</evidence>
<keyword evidence="14" id="KW-1185">Reference proteome</keyword>
<evidence type="ECO:0000256" key="10">
    <source>
        <dbReference type="SAM" id="SignalP"/>
    </source>
</evidence>
<evidence type="ECO:0000256" key="2">
    <source>
        <dbReference type="ARBA" id="ARBA00004613"/>
    </source>
</evidence>
<dbReference type="Proteomes" id="UP001162541">
    <property type="component" value="Chromosome 5"/>
</dbReference>
<evidence type="ECO:0000256" key="1">
    <source>
        <dbReference type="ARBA" id="ARBA00004196"/>
    </source>
</evidence>
<evidence type="ECO:0000313" key="12">
    <source>
        <dbReference type="EMBL" id="BBN10486.1"/>
    </source>
</evidence>
<reference evidence="12" key="2">
    <citation type="journal article" date="2019" name="Curr. Biol.">
        <title>Chromatin organization in early land plants reveals an ancestral association between H3K27me3, transposons, and constitutive heterochromatin.</title>
        <authorList>
            <person name="Montgomery S.A."/>
            <person name="Tanizawa Y."/>
            <person name="Galik B."/>
            <person name="Wang N."/>
            <person name="Ito T."/>
            <person name="Mochizuki T."/>
            <person name="Akimcheva S."/>
            <person name="Bowman J."/>
            <person name="Cognat V."/>
            <person name="Drouard L."/>
            <person name="Ekker H."/>
            <person name="Houng S."/>
            <person name="Kohchi T."/>
            <person name="Lin S."/>
            <person name="Liu L.D."/>
            <person name="Nakamura Y."/>
            <person name="Valeeva L.R."/>
            <person name="Shakirov E.V."/>
            <person name="Shippen D.E."/>
            <person name="Wei W."/>
            <person name="Yagura M."/>
            <person name="Yamaoka S."/>
            <person name="Yamato K.T."/>
            <person name="Liu C."/>
            <person name="Berger F."/>
        </authorList>
    </citation>
    <scope>NUCLEOTIDE SEQUENCE [LARGE SCALE GENOMIC DNA]</scope>
    <source>
        <strain evidence="12">Tak-1</strain>
    </source>
</reference>
<dbReference type="EMBL" id="LVLJ01000172">
    <property type="protein sequence ID" value="OAE35433.1"/>
    <property type="molecule type" value="Genomic_DNA"/>
</dbReference>
<dbReference type="GO" id="GO:0030599">
    <property type="term" value="F:pectinesterase activity"/>
    <property type="evidence" value="ECO:0007669"/>
    <property type="project" value="UniProtKB-EC"/>
</dbReference>
<evidence type="ECO:0000313" key="15">
    <source>
        <dbReference type="Proteomes" id="UP001162541"/>
    </source>
</evidence>
<keyword evidence="7 10" id="KW-0732">Signal</keyword>
<sequence>MARRAVLALVLLSALCLQLTAEAGRASTEITKTKNVDLFREPNEAEISDFYSWVARVGQKFQLKKLAAAQQQTPSAAATVQPAADGDIQTYIVVDQNGQGQFLTVQDAINSIEKNQKRTTRITIQINAGRYEEKVLIAKNLPFLTLQGAGRENTIIVHAETKEQAGSDIADATVAISAPNFIARNITFQNSAPAPPSGAVGQQATALYISGDMGAFYGCGFLGAQDTLYDHNGRHYFEECYVEGSIDFIYGDGKSLYKKCQLNVIPTKTGSLTAQKRLGGDEDTGFSFVDCAVTGMGRVYLGRAWGAYSRVVFANTWLADIIIPEGWQNWSDPSREQTVYYGEYDCFGPGANSAGRVSWSKILSYAEAEPFMTLSFIDGESWVF</sequence>
<evidence type="ECO:0000313" key="13">
    <source>
        <dbReference type="EMBL" id="OAE35433.1"/>
    </source>
</evidence>
<feature type="chain" id="PRO_5042333842" description="pectinesterase" evidence="10">
    <location>
        <begin position="24"/>
        <end position="384"/>
    </location>
</feature>
<reference evidence="15" key="3">
    <citation type="journal article" date="2020" name="Curr. Biol.">
        <title>Chromatin organization in early land plants reveals an ancestral association between H3K27me3, transposons, and constitutive heterochromatin.</title>
        <authorList>
            <person name="Montgomery S.A."/>
            <person name="Tanizawa Y."/>
            <person name="Galik B."/>
            <person name="Wang N."/>
            <person name="Ito T."/>
            <person name="Mochizuki T."/>
            <person name="Akimcheva S."/>
            <person name="Bowman J.L."/>
            <person name="Cognat V."/>
            <person name="Marechal-Drouard L."/>
            <person name="Ekker H."/>
            <person name="Hong S.F."/>
            <person name="Kohchi T."/>
            <person name="Lin S.S."/>
            <person name="Liu L.D."/>
            <person name="Nakamura Y."/>
            <person name="Valeeva L.R."/>
            <person name="Shakirov E.V."/>
            <person name="Shippen D.E."/>
            <person name="Wei W.L."/>
            <person name="Yagura M."/>
            <person name="Yamaoka S."/>
            <person name="Yamato K.T."/>
            <person name="Liu C."/>
            <person name="Berger F."/>
        </authorList>
    </citation>
    <scope>NUCLEOTIDE SEQUENCE [LARGE SCALE GENOMIC DNA]</scope>
    <source>
        <strain evidence="15">Tak-1</strain>
    </source>
</reference>
<keyword evidence="8" id="KW-0378">Hydrolase</keyword>
<dbReference type="InterPro" id="IPR012334">
    <property type="entry name" value="Pectin_lyas_fold"/>
</dbReference>
<dbReference type="InterPro" id="IPR000070">
    <property type="entry name" value="Pectinesterase_cat"/>
</dbReference>
<dbReference type="Pfam" id="PF01095">
    <property type="entry name" value="Pectinesterase"/>
    <property type="match status" value="1"/>
</dbReference>
<dbReference type="AlphaFoldDB" id="A0A176WSB1"/>
<comment type="pathway">
    <text evidence="3">Glycan metabolism; pectin degradation; 2-dehydro-3-deoxy-D-gluconate from pectin: step 1/5.</text>
</comment>
<dbReference type="SUPFAM" id="SSF51126">
    <property type="entry name" value="Pectin lyase-like"/>
    <property type="match status" value="1"/>
</dbReference>
<organism evidence="13 14">
    <name type="scientific">Marchantia polymorpha subsp. ruderalis</name>
    <dbReference type="NCBI Taxonomy" id="1480154"/>
    <lineage>
        <taxon>Eukaryota</taxon>
        <taxon>Viridiplantae</taxon>
        <taxon>Streptophyta</taxon>
        <taxon>Embryophyta</taxon>
        <taxon>Marchantiophyta</taxon>
        <taxon>Marchantiopsida</taxon>
        <taxon>Marchantiidae</taxon>
        <taxon>Marchantiales</taxon>
        <taxon>Marchantiaceae</taxon>
        <taxon>Marchantia</taxon>
    </lineage>
</organism>
<comment type="similarity">
    <text evidence="4">Belongs to the pectinesterase family.</text>
</comment>
<keyword evidence="9" id="KW-0063">Aspartyl esterase</keyword>
<dbReference type="EMBL" id="AP019870">
    <property type="protein sequence ID" value="BBN10486.1"/>
    <property type="molecule type" value="Genomic_DNA"/>
</dbReference>
<evidence type="ECO:0000313" key="14">
    <source>
        <dbReference type="Proteomes" id="UP000077202"/>
    </source>
</evidence>
<proteinExistence type="inferred from homology"/>
<evidence type="ECO:0000256" key="3">
    <source>
        <dbReference type="ARBA" id="ARBA00005184"/>
    </source>
</evidence>
<dbReference type="GO" id="GO:0005576">
    <property type="term" value="C:extracellular region"/>
    <property type="evidence" value="ECO:0007669"/>
    <property type="project" value="UniProtKB-SubCell"/>
</dbReference>
<dbReference type="PANTHER" id="PTHR31321:SF139">
    <property type="entry name" value="PECTINESTERASE CATALYTIC DOMAIN-CONTAINING PROTEIN"/>
    <property type="match status" value="1"/>
</dbReference>
<dbReference type="UniPathway" id="UPA00545">
    <property type="reaction ID" value="UER00823"/>
</dbReference>
<dbReference type="Proteomes" id="UP000077202">
    <property type="component" value="Unassembled WGS sequence"/>
</dbReference>
<evidence type="ECO:0000256" key="6">
    <source>
        <dbReference type="ARBA" id="ARBA00022525"/>
    </source>
</evidence>
<feature type="signal peptide" evidence="10">
    <location>
        <begin position="1"/>
        <end position="23"/>
    </location>
</feature>
<reference evidence="13 14" key="1">
    <citation type="submission" date="2016-03" db="EMBL/GenBank/DDBJ databases">
        <title>Mechanisms controlling the formation of the plant cell surface in tip-growing cells are functionally conserved among land plants.</title>
        <authorList>
            <person name="Honkanen S."/>
            <person name="Jones V.A."/>
            <person name="Morieri G."/>
            <person name="Champion C."/>
            <person name="Hetherington A.J."/>
            <person name="Kelly S."/>
            <person name="Saint-Marcoux D."/>
            <person name="Proust H."/>
            <person name="Prescott H."/>
            <person name="Dolan L."/>
        </authorList>
    </citation>
    <scope>NUCLEOTIDE SEQUENCE [LARGE SCALE GENOMIC DNA]</scope>
    <source>
        <strain evidence="14">cv. Tak-1 and cv. Tak-2</strain>
        <tissue evidence="13">Whole gametophyte</tissue>
    </source>
</reference>
<name>A0A176WSB1_MARPO</name>
<evidence type="ECO:0000256" key="5">
    <source>
        <dbReference type="ARBA" id="ARBA00013229"/>
    </source>
</evidence>
<gene>
    <name evidence="13" type="ORF">AXG93_2587s1480</name>
    <name evidence="12" type="ORF">Mp_5g03920</name>
</gene>
<dbReference type="EC" id="3.1.1.11" evidence="5"/>
<evidence type="ECO:0000256" key="8">
    <source>
        <dbReference type="ARBA" id="ARBA00022801"/>
    </source>
</evidence>
<feature type="domain" description="Pectinesterase catalytic" evidence="11">
    <location>
        <begin position="92"/>
        <end position="380"/>
    </location>
</feature>
<dbReference type="GO" id="GO:0045490">
    <property type="term" value="P:pectin catabolic process"/>
    <property type="evidence" value="ECO:0007669"/>
    <property type="project" value="UniProtKB-UniPathway"/>
</dbReference>
<accession>A0A176WSB1</accession>
<dbReference type="PANTHER" id="PTHR31321">
    <property type="entry name" value="ACYL-COA THIOESTER HYDROLASE YBHC-RELATED"/>
    <property type="match status" value="1"/>
</dbReference>
<comment type="subcellular location">
    <subcellularLocation>
        <location evidence="1">Cell envelope</location>
    </subcellularLocation>
    <subcellularLocation>
        <location evidence="2">Secreted</location>
    </subcellularLocation>
</comment>
<evidence type="ECO:0000256" key="9">
    <source>
        <dbReference type="ARBA" id="ARBA00023085"/>
    </source>
</evidence>
<protein>
    <recommendedName>
        <fullName evidence="5">pectinesterase</fullName>
        <ecNumber evidence="5">3.1.1.11</ecNumber>
    </recommendedName>
</protein>
<dbReference type="InterPro" id="IPR011050">
    <property type="entry name" value="Pectin_lyase_fold/virulence"/>
</dbReference>
<evidence type="ECO:0000259" key="11">
    <source>
        <dbReference type="Pfam" id="PF01095"/>
    </source>
</evidence>
<dbReference type="GO" id="GO:0042545">
    <property type="term" value="P:cell wall modification"/>
    <property type="evidence" value="ECO:0007669"/>
    <property type="project" value="InterPro"/>
</dbReference>
<evidence type="ECO:0000256" key="4">
    <source>
        <dbReference type="ARBA" id="ARBA00008891"/>
    </source>
</evidence>
<dbReference type="FunFam" id="2.160.20.10:FF:000008">
    <property type="entry name" value="Pectinesterase"/>
    <property type="match status" value="1"/>
</dbReference>